<gene>
    <name evidence="1" type="ORF">LMG28614_01061</name>
</gene>
<keyword evidence="2" id="KW-1185">Reference proteome</keyword>
<sequence>MANLGPKKNKTGWLAEYRHPSPTELFCLPSAIYFLMKFRADLAPFNSKALDDRITLYFWWEMTARETYPDFDWVLREEDLEYLRQLDNDTLIERHPGALTYWLGTTLPSVLDTKQLDETLLEPQTVFEEAGLQLPKLITMIVANRGDLSQAFKLDTLSGYLNCLDWWEAHGQDASPRVTWRPPVSWPALLEPIDDPRSGTMPFPRFLALITTERHDLRSAFDLNTLIGRLECLSWWADHGHREYLRIKWSQPPIGGAMVEPEQPPVDDGPHVPRFLSQIVDERPDLQAAFGPLQSFTGRLNCLSWWLEHGQFQYRAIKWVPPTVPAPLFEMEWGEHPDWLPVPRFLRLIREEWPDLQALCPLDSFIGRLKCLSWWVEHGERQFPVIHWVAPALGEDLFRMEAGEQCALPLLPRFLTLIRNERPDLQADFDLDSFSQRLGLLSWWDKDGHNEYHAIKWSAAGLPGLLEPIDDPQSGAMPLPRFLALITAERADLRGAYDLNTLTGRLACLTWWEEHGHREYSLIKWAPAPIGSAMLEPEQPAVNDGPDVPRFIAQIVRERPDLRTFCAQNSFIGRVNALSWWVDHGQFQYPAIHWVPPALSEDLLRMEPGQQCTLPLLPRFLLLIWKARPDLQESFNLDSFSHRLGLISWWDRDGQREYHAIKWSATRLSEVLASIDDEQPADDSLLPRFLVLIASDRADLRSVYDINTEAGRDQLAAWWNEWGEAEYPLLGSLKVRWVDSTGDSDDDEREPARYHARVEGVGYEHGVNVIGFPQGVLGLGEDARMAARVFQLTSTPVALINAPMSGPAKLDHSVDHLIRDELKYRISLICLPAPEMVRLALEGGRKLIDAPTHKIGAWPWELPHWPSAFGKVHQMVDEIWAQSRFVQSVYSRLGDTPVYHMPMAVEVPAPVDPKRERFGLPSNEFLFYLMFDGNSWLSRKNPLAGVQAFKQAFGKHSPGVGLVIKAMNVRDDDPVWRAVLELAAGDSRIHIVSERLSRQDSTDFMACCDAYISLHRSEGFGRVIAEAMALGQPVVATNFSGNVDFCEPDTAFLVDGELIPLRPGDYLFSEGQYWCDPDVSIAAEQLKRMIDDVPLRERIAQAGKARVERDYSVEAVARAYARRLAAIAEAKAK</sequence>
<protein>
    <submittedName>
        <fullName evidence="1">Uncharacterized protein</fullName>
    </submittedName>
</protein>
<accession>A0A6S7AX30</accession>
<evidence type="ECO:0000313" key="2">
    <source>
        <dbReference type="Proteomes" id="UP000494365"/>
    </source>
</evidence>
<reference evidence="1 2" key="1">
    <citation type="submission" date="2020-04" db="EMBL/GenBank/DDBJ databases">
        <authorList>
            <person name="De Canck E."/>
        </authorList>
    </citation>
    <scope>NUCLEOTIDE SEQUENCE [LARGE SCALE GENOMIC DNA]</scope>
    <source>
        <strain evidence="1 2">LMG 28614</strain>
    </source>
</reference>
<name>A0A6S7AX30_9BURK</name>
<dbReference type="AlphaFoldDB" id="A0A6S7AX30"/>
<organism evidence="1 2">
    <name type="scientific">Paraburkholderia ultramafica</name>
    <dbReference type="NCBI Taxonomy" id="1544867"/>
    <lineage>
        <taxon>Bacteria</taxon>
        <taxon>Pseudomonadati</taxon>
        <taxon>Pseudomonadota</taxon>
        <taxon>Betaproteobacteria</taxon>
        <taxon>Burkholderiales</taxon>
        <taxon>Burkholderiaceae</taxon>
        <taxon>Paraburkholderia</taxon>
    </lineage>
</organism>
<dbReference type="Proteomes" id="UP000494365">
    <property type="component" value="Unassembled WGS sequence"/>
</dbReference>
<dbReference type="EMBL" id="CADIKK010000004">
    <property type="protein sequence ID" value="CAB3780643.1"/>
    <property type="molecule type" value="Genomic_DNA"/>
</dbReference>
<proteinExistence type="predicted"/>
<dbReference type="RefSeq" id="WP_246278949.1">
    <property type="nucleotide sequence ID" value="NZ_CADIKK010000004.1"/>
</dbReference>
<dbReference type="SUPFAM" id="SSF53756">
    <property type="entry name" value="UDP-Glycosyltransferase/glycogen phosphorylase"/>
    <property type="match status" value="1"/>
</dbReference>
<dbReference type="PANTHER" id="PTHR46656:SF3">
    <property type="entry name" value="PUTATIVE-RELATED"/>
    <property type="match status" value="1"/>
</dbReference>
<dbReference type="Pfam" id="PF13692">
    <property type="entry name" value="Glyco_trans_1_4"/>
    <property type="match status" value="1"/>
</dbReference>
<dbReference type="PANTHER" id="PTHR46656">
    <property type="entry name" value="PUTATIVE-RELATED"/>
    <property type="match status" value="1"/>
</dbReference>
<dbReference type="Gene3D" id="3.40.50.2000">
    <property type="entry name" value="Glycogen Phosphorylase B"/>
    <property type="match status" value="1"/>
</dbReference>
<evidence type="ECO:0000313" key="1">
    <source>
        <dbReference type="EMBL" id="CAB3780643.1"/>
    </source>
</evidence>
<dbReference type="CDD" id="cd03801">
    <property type="entry name" value="GT4_PimA-like"/>
    <property type="match status" value="1"/>
</dbReference>